<dbReference type="RefSeq" id="WP_006197826.1">
    <property type="nucleotide sequence ID" value="NZ_JAYGHK010000052.1"/>
</dbReference>
<dbReference type="EMBL" id="JAYGHK010000052">
    <property type="protein sequence ID" value="MEA5609516.1"/>
    <property type="molecule type" value="Genomic_DNA"/>
</dbReference>
<name>A0ABU5UTE1_NODSP</name>
<reference evidence="1 2" key="1">
    <citation type="submission" date="2023-12" db="EMBL/GenBank/DDBJ databases">
        <title>Baltic Sea Cyanobacteria.</title>
        <authorList>
            <person name="Delbaje E."/>
            <person name="Fewer D.P."/>
            <person name="Shishido T.K."/>
        </authorList>
    </citation>
    <scope>NUCLEOTIDE SEQUENCE [LARGE SCALE GENOMIC DNA]</scope>
    <source>
        <strain evidence="1 2">UHCC 0060</strain>
    </source>
</reference>
<evidence type="ECO:0000313" key="2">
    <source>
        <dbReference type="Proteomes" id="UP001303285"/>
    </source>
</evidence>
<keyword evidence="2" id="KW-1185">Reference proteome</keyword>
<accession>A0ABU5UTE1</accession>
<protein>
    <submittedName>
        <fullName evidence="1">Uncharacterized protein</fullName>
    </submittedName>
</protein>
<dbReference type="Proteomes" id="UP001303285">
    <property type="component" value="Unassembled WGS sequence"/>
</dbReference>
<comment type="caution">
    <text evidence="1">The sequence shown here is derived from an EMBL/GenBank/DDBJ whole genome shotgun (WGS) entry which is preliminary data.</text>
</comment>
<proteinExistence type="predicted"/>
<gene>
    <name evidence="1" type="ORF">VB695_15815</name>
</gene>
<evidence type="ECO:0000313" key="1">
    <source>
        <dbReference type="EMBL" id="MEA5609516.1"/>
    </source>
</evidence>
<sequence length="146" mass="17471">MTAFVGVKRPVSVPELLKLIEKLAIKPSYYFLRWNHQVSENWETAPEEKHFPMLEGQMFNEQCELRWKRKRNNTYEVLLLTIAQEDPEFIKIGKDWETQQREAHLNSPKDRRFPKNIPPEKTDISQRYFIDKKTATIHFVALTIKK</sequence>
<organism evidence="1 2">
    <name type="scientific">Nodularia spumigena UHCC 0060</name>
    <dbReference type="NCBI Taxonomy" id="3110300"/>
    <lineage>
        <taxon>Bacteria</taxon>
        <taxon>Bacillati</taxon>
        <taxon>Cyanobacteriota</taxon>
        <taxon>Cyanophyceae</taxon>
        <taxon>Nostocales</taxon>
        <taxon>Nodulariaceae</taxon>
        <taxon>Nodularia</taxon>
    </lineage>
</organism>